<proteinExistence type="predicted"/>
<dbReference type="Proteomes" id="UP000001075">
    <property type="component" value="Unassembled WGS sequence"/>
</dbReference>
<name>G3H956_CRIGR</name>
<evidence type="ECO:0000313" key="1">
    <source>
        <dbReference type="EMBL" id="EGV91762.1"/>
    </source>
</evidence>
<dbReference type="EMBL" id="JH000223">
    <property type="protein sequence ID" value="EGV91762.1"/>
    <property type="molecule type" value="Genomic_DNA"/>
</dbReference>
<organism evidence="1 2">
    <name type="scientific">Cricetulus griseus</name>
    <name type="common">Chinese hamster</name>
    <name type="synonym">Cricetulus barabensis griseus</name>
    <dbReference type="NCBI Taxonomy" id="10029"/>
    <lineage>
        <taxon>Eukaryota</taxon>
        <taxon>Metazoa</taxon>
        <taxon>Chordata</taxon>
        <taxon>Craniata</taxon>
        <taxon>Vertebrata</taxon>
        <taxon>Euteleostomi</taxon>
        <taxon>Mammalia</taxon>
        <taxon>Eutheria</taxon>
        <taxon>Euarchontoglires</taxon>
        <taxon>Glires</taxon>
        <taxon>Rodentia</taxon>
        <taxon>Myomorpha</taxon>
        <taxon>Muroidea</taxon>
        <taxon>Cricetidae</taxon>
        <taxon>Cricetinae</taxon>
        <taxon>Cricetulus</taxon>
    </lineage>
</organism>
<protein>
    <submittedName>
        <fullName evidence="1">Uncharacterized protein</fullName>
    </submittedName>
</protein>
<gene>
    <name evidence="1" type="ORF">I79_006920</name>
</gene>
<dbReference type="InParanoid" id="G3H956"/>
<sequence>MESSLSDSLPDTARVGCEVWGERLTSCTKDYRLKRAQLARRVKRAEPGSFHPIKSRPSLMLLPILVAPLQILCANW</sequence>
<reference evidence="2" key="1">
    <citation type="journal article" date="2011" name="Nat. Biotechnol.">
        <title>The genomic sequence of the Chinese hamster ovary (CHO)-K1 cell line.</title>
        <authorList>
            <person name="Xu X."/>
            <person name="Nagarajan H."/>
            <person name="Lewis N.E."/>
            <person name="Pan S."/>
            <person name="Cai Z."/>
            <person name="Liu X."/>
            <person name="Chen W."/>
            <person name="Xie M."/>
            <person name="Wang W."/>
            <person name="Hammond S."/>
            <person name="Andersen M.R."/>
            <person name="Neff N."/>
            <person name="Passarelli B."/>
            <person name="Koh W."/>
            <person name="Fan H.C."/>
            <person name="Wang J."/>
            <person name="Gui Y."/>
            <person name="Lee K.H."/>
            <person name="Betenbaugh M.J."/>
            <person name="Quake S.R."/>
            <person name="Famili I."/>
            <person name="Palsson B.O."/>
            <person name="Wang J."/>
        </authorList>
    </citation>
    <scope>NUCLEOTIDE SEQUENCE [LARGE SCALE GENOMIC DNA]</scope>
    <source>
        <strain evidence="2">CHO K1 cell line</strain>
    </source>
</reference>
<accession>G3H956</accession>
<dbReference type="AlphaFoldDB" id="G3H956"/>
<evidence type="ECO:0000313" key="2">
    <source>
        <dbReference type="Proteomes" id="UP000001075"/>
    </source>
</evidence>